<keyword evidence="8" id="KW-1208">Phospholipid metabolism</keyword>
<protein>
    <submittedName>
        <fullName evidence="10">Lipid kinase, YegS/Rv2252/BmrU family</fullName>
        <ecNumber evidence="10">2.7.1.-</ecNumber>
    </submittedName>
</protein>
<proteinExistence type="inferred from homology"/>
<dbReference type="InterPro" id="IPR017438">
    <property type="entry name" value="ATP-NAD_kinase_N"/>
</dbReference>
<accession>C0EHS6</accession>
<comment type="caution">
    <text evidence="10">The sequence shown here is derived from an EMBL/GenBank/DDBJ whole genome shotgun (WGS) entry which is preliminary data.</text>
</comment>
<evidence type="ECO:0000256" key="1">
    <source>
        <dbReference type="ARBA" id="ARBA00001946"/>
    </source>
</evidence>
<keyword evidence="3" id="KW-0444">Lipid biosynthesis</keyword>
<dbReference type="InterPro" id="IPR001206">
    <property type="entry name" value="Diacylglycerol_kinase_cat_dom"/>
</dbReference>
<dbReference type="GO" id="GO:0004143">
    <property type="term" value="F:ATP-dependent diacylglycerol kinase activity"/>
    <property type="evidence" value="ECO:0007669"/>
    <property type="project" value="TreeGrafter"/>
</dbReference>
<dbReference type="eggNOG" id="COG1597">
    <property type="taxonomic scope" value="Bacteria"/>
</dbReference>
<dbReference type="STRING" id="537013.CLOSTMETH_03421"/>
<organism evidence="10 11">
    <name type="scientific">[Clostridium] methylpentosum DSM 5476</name>
    <dbReference type="NCBI Taxonomy" id="537013"/>
    <lineage>
        <taxon>Bacteria</taxon>
        <taxon>Bacillati</taxon>
        <taxon>Bacillota</taxon>
        <taxon>Clostridia</taxon>
        <taxon>Eubacteriales</taxon>
        <taxon>Oscillospiraceae</taxon>
        <taxon>Oscillospiraceae incertae sedis</taxon>
    </lineage>
</organism>
<dbReference type="InterPro" id="IPR050187">
    <property type="entry name" value="Lipid_Phosphate_FormReg"/>
</dbReference>
<reference evidence="10 11" key="2">
    <citation type="submission" date="2009-02" db="EMBL/GenBank/DDBJ databases">
        <title>Draft genome sequence of Clostridium methylpentosum (DSM 5476).</title>
        <authorList>
            <person name="Sudarsanam P."/>
            <person name="Ley R."/>
            <person name="Guruge J."/>
            <person name="Turnbaugh P.J."/>
            <person name="Mahowald M."/>
            <person name="Liep D."/>
            <person name="Gordon J."/>
        </authorList>
    </citation>
    <scope>NUCLEOTIDE SEQUENCE [LARGE SCALE GENOMIC DNA]</scope>
    <source>
        <strain evidence="10 11">DSM 5476</strain>
    </source>
</reference>
<dbReference type="Proteomes" id="UP000003340">
    <property type="component" value="Unassembled WGS sequence"/>
</dbReference>
<keyword evidence="10" id="KW-0808">Transferase</keyword>
<dbReference type="InterPro" id="IPR016064">
    <property type="entry name" value="NAD/diacylglycerol_kinase_sf"/>
</dbReference>
<evidence type="ECO:0000256" key="6">
    <source>
        <dbReference type="ARBA" id="ARBA00023098"/>
    </source>
</evidence>
<keyword evidence="10" id="KW-0418">Kinase</keyword>
<evidence type="ECO:0000256" key="2">
    <source>
        <dbReference type="ARBA" id="ARBA00005983"/>
    </source>
</evidence>
<dbReference type="AlphaFoldDB" id="C0EHS6"/>
<name>C0EHS6_9FIRM</name>
<keyword evidence="7" id="KW-0594">Phospholipid biosynthesis</keyword>
<dbReference type="CDD" id="cd01653">
    <property type="entry name" value="GATase1"/>
    <property type="match status" value="1"/>
</dbReference>
<dbReference type="Gene3D" id="2.60.200.40">
    <property type="match status" value="1"/>
</dbReference>
<keyword evidence="4" id="KW-0479">Metal-binding</keyword>
<comment type="similarity">
    <text evidence="2">Belongs to the diacylglycerol/lipid kinase family.</text>
</comment>
<keyword evidence="5" id="KW-0460">Magnesium</keyword>
<evidence type="ECO:0000313" key="10">
    <source>
        <dbReference type="EMBL" id="EEG29006.1"/>
    </source>
</evidence>
<feature type="domain" description="DAGKc" evidence="9">
    <location>
        <begin position="22"/>
        <end position="153"/>
    </location>
</feature>
<dbReference type="GO" id="GO:0046872">
    <property type="term" value="F:metal ion binding"/>
    <property type="evidence" value="ECO:0007669"/>
    <property type="project" value="UniProtKB-KW"/>
</dbReference>
<evidence type="ECO:0000256" key="5">
    <source>
        <dbReference type="ARBA" id="ARBA00022842"/>
    </source>
</evidence>
<dbReference type="SMART" id="SM00046">
    <property type="entry name" value="DAGKc"/>
    <property type="match status" value="1"/>
</dbReference>
<dbReference type="HOGENOM" id="CLU_045532_1_0_9"/>
<gene>
    <name evidence="10" type="ORF">CLOSTMETH_03421</name>
</gene>
<comment type="cofactor">
    <cofactor evidence="1">
        <name>Mg(2+)</name>
        <dbReference type="ChEBI" id="CHEBI:18420"/>
    </cofactor>
</comment>
<dbReference type="PANTHER" id="PTHR12358">
    <property type="entry name" value="SPHINGOSINE KINASE"/>
    <property type="match status" value="1"/>
</dbReference>
<dbReference type="PANTHER" id="PTHR12358:SF106">
    <property type="entry name" value="LIPID KINASE YEGS"/>
    <property type="match status" value="1"/>
</dbReference>
<dbReference type="GO" id="GO:0005886">
    <property type="term" value="C:plasma membrane"/>
    <property type="evidence" value="ECO:0007669"/>
    <property type="project" value="TreeGrafter"/>
</dbReference>
<evidence type="ECO:0000313" key="11">
    <source>
        <dbReference type="Proteomes" id="UP000003340"/>
    </source>
</evidence>
<dbReference type="EMBL" id="ACEC01000119">
    <property type="protein sequence ID" value="EEG29006.1"/>
    <property type="molecule type" value="Genomic_DNA"/>
</dbReference>
<keyword evidence="6" id="KW-0443">Lipid metabolism</keyword>
<evidence type="ECO:0000256" key="3">
    <source>
        <dbReference type="ARBA" id="ARBA00022516"/>
    </source>
</evidence>
<evidence type="ECO:0000259" key="9">
    <source>
        <dbReference type="PROSITE" id="PS50146"/>
    </source>
</evidence>
<dbReference type="EC" id="2.7.1.-" evidence="10"/>
<sequence>MIEKFEVFAHKIMRLTAAGRLNMGKRMLFVINPNAGKGRIKNHLFSIVNLFSTAGYEVTVYPTKKPGDGERVVRERAAGYDLLVCAGGDGTLSEVARGLMEIETRPPVGYIPAGTTNDFASSLKLPKNMLKAASAAVCGEPFPCDIGSFNDTYFTYVAAFGAFTDVPYATSQQFKNILGHLAYLLEGMKRLPTIRSFALHIEHDGEVVDDRFMFGMITNSTSTGGFKGLTGKGVKLDDGLFEASFIKMPNNLLDLQTIITALLRQEVNPKWICSFRTSRLQILSDKELPWTIDGEFGGAVQEVTIQNHRQAITIYRPAKS</sequence>
<keyword evidence="11" id="KW-1185">Reference proteome</keyword>
<dbReference type="InterPro" id="IPR005218">
    <property type="entry name" value="Diacylglycerol/lipid_kinase"/>
</dbReference>
<reference evidence="10 11" key="1">
    <citation type="submission" date="2009-01" db="EMBL/GenBank/DDBJ databases">
        <authorList>
            <person name="Fulton L."/>
            <person name="Clifton S."/>
            <person name="Fulton B."/>
            <person name="Xu J."/>
            <person name="Minx P."/>
            <person name="Pepin K.H."/>
            <person name="Johnson M."/>
            <person name="Bhonagiri V."/>
            <person name="Nash W.E."/>
            <person name="Mardis E.R."/>
            <person name="Wilson R.K."/>
        </authorList>
    </citation>
    <scope>NUCLEOTIDE SEQUENCE [LARGE SCALE GENOMIC DNA]</scope>
    <source>
        <strain evidence="10 11">DSM 5476</strain>
    </source>
</reference>
<dbReference type="GO" id="GO:0005524">
    <property type="term" value="F:ATP binding"/>
    <property type="evidence" value="ECO:0007669"/>
    <property type="project" value="InterPro"/>
</dbReference>
<evidence type="ECO:0000256" key="8">
    <source>
        <dbReference type="ARBA" id="ARBA00023264"/>
    </source>
</evidence>
<dbReference type="NCBIfam" id="TIGR00147">
    <property type="entry name" value="YegS/Rv2252/BmrU family lipid kinase"/>
    <property type="match status" value="1"/>
</dbReference>
<dbReference type="GO" id="GO:0008654">
    <property type="term" value="P:phospholipid biosynthetic process"/>
    <property type="evidence" value="ECO:0007669"/>
    <property type="project" value="UniProtKB-KW"/>
</dbReference>
<dbReference type="SUPFAM" id="SSF111331">
    <property type="entry name" value="NAD kinase/diacylglycerol kinase-like"/>
    <property type="match status" value="1"/>
</dbReference>
<dbReference type="Pfam" id="PF00781">
    <property type="entry name" value="DAGK_cat"/>
    <property type="match status" value="1"/>
</dbReference>
<evidence type="ECO:0000256" key="4">
    <source>
        <dbReference type="ARBA" id="ARBA00022723"/>
    </source>
</evidence>
<dbReference type="PROSITE" id="PS50146">
    <property type="entry name" value="DAGK"/>
    <property type="match status" value="1"/>
</dbReference>
<evidence type="ECO:0000256" key="7">
    <source>
        <dbReference type="ARBA" id="ARBA00023209"/>
    </source>
</evidence>
<dbReference type="Gene3D" id="3.40.50.10330">
    <property type="entry name" value="Probable inorganic polyphosphate/atp-NAD kinase, domain 1"/>
    <property type="match status" value="1"/>
</dbReference>